<dbReference type="Gene3D" id="3.80.10.10">
    <property type="entry name" value="Ribonuclease Inhibitor"/>
    <property type="match status" value="3"/>
</dbReference>
<dbReference type="PROSITE" id="PS50181">
    <property type="entry name" value="FBOX"/>
    <property type="match status" value="1"/>
</dbReference>
<dbReference type="KEGG" id="emc:129335362"/>
<dbReference type="RefSeq" id="XP_054843773.1">
    <property type="nucleotide sequence ID" value="XM_054987798.1"/>
</dbReference>
<evidence type="ECO:0000313" key="4">
    <source>
        <dbReference type="RefSeq" id="XP_054843773.1"/>
    </source>
</evidence>
<dbReference type="CTD" id="222235"/>
<dbReference type="Proteomes" id="UP001190640">
    <property type="component" value="Chromosome 9"/>
</dbReference>
<dbReference type="InterPro" id="IPR032675">
    <property type="entry name" value="LRR_dom_sf"/>
</dbReference>
<proteinExistence type="predicted"/>
<dbReference type="SMART" id="SM00256">
    <property type="entry name" value="FBOX"/>
    <property type="match status" value="1"/>
</dbReference>
<dbReference type="InterPro" id="IPR001810">
    <property type="entry name" value="F-box_dom"/>
</dbReference>
<evidence type="ECO:0000259" key="2">
    <source>
        <dbReference type="PROSITE" id="PS50181"/>
    </source>
</evidence>
<accession>A0AA97JSL4</accession>
<evidence type="ECO:0000313" key="3">
    <source>
        <dbReference type="Proteomes" id="UP001190640"/>
    </source>
</evidence>
<organism evidence="3 4">
    <name type="scientific">Eublepharis macularius</name>
    <name type="common">Leopard gecko</name>
    <name type="synonym">Cyrtodactylus macularius</name>
    <dbReference type="NCBI Taxonomy" id="481883"/>
    <lineage>
        <taxon>Eukaryota</taxon>
        <taxon>Metazoa</taxon>
        <taxon>Chordata</taxon>
        <taxon>Craniata</taxon>
        <taxon>Vertebrata</taxon>
        <taxon>Euteleostomi</taxon>
        <taxon>Lepidosauria</taxon>
        <taxon>Squamata</taxon>
        <taxon>Bifurcata</taxon>
        <taxon>Gekkota</taxon>
        <taxon>Eublepharidae</taxon>
        <taxon>Eublepharinae</taxon>
        <taxon>Eublepharis</taxon>
    </lineage>
</organism>
<dbReference type="InterPro" id="IPR057207">
    <property type="entry name" value="FBXL15_LRR"/>
</dbReference>
<dbReference type="AlphaFoldDB" id="A0AA97JSL4"/>
<dbReference type="GO" id="GO:0019005">
    <property type="term" value="C:SCF ubiquitin ligase complex"/>
    <property type="evidence" value="ECO:0007669"/>
    <property type="project" value="TreeGrafter"/>
</dbReference>
<dbReference type="PANTHER" id="PTHR13318:SF275">
    <property type="entry name" value="F-BOX DOMAIN-CONTAINING PROTEIN"/>
    <property type="match status" value="1"/>
</dbReference>
<dbReference type="SMART" id="SM00367">
    <property type="entry name" value="LRR_CC"/>
    <property type="match status" value="11"/>
</dbReference>
<dbReference type="Pfam" id="PF12937">
    <property type="entry name" value="F-box-like"/>
    <property type="match status" value="1"/>
</dbReference>
<reference evidence="4" key="1">
    <citation type="submission" date="2025-08" db="UniProtKB">
        <authorList>
            <consortium name="RefSeq"/>
        </authorList>
    </citation>
    <scope>IDENTIFICATION</scope>
    <source>
        <tissue evidence="4">Blood</tissue>
    </source>
</reference>
<dbReference type="GO" id="GO:0031146">
    <property type="term" value="P:SCF-dependent proteasomal ubiquitin-dependent protein catabolic process"/>
    <property type="evidence" value="ECO:0007669"/>
    <property type="project" value="TreeGrafter"/>
</dbReference>
<sequence>MATFRNTDPALRSYFKKYSIPDVYEALLSGLLIMCPNDPLKFLEEKIKEIMENGLPSILWNMCIDPALSLRLKVISDTYLHTLLGLDDDQLMTPELYDKAWNFYSANLKRKCFEAWTKYCIMRKNAQEILERKFAAARRFYRDQVVRRILRKWKGWLQFRKGQHKRAAARIGKVFELTLQKITLKAWRKETRYNRRAKKCIAHLQKVEIEETDNEVEVHHAEVHERHLPERRPTERIVPLDHNLPAKLTGLGKLPQRALVQIFHNLNLIDLGRCAQVCRSWNAMIHVCSVWSTINFSEVKDKMRDNVGGDILMKWRASVVHLNLRGCATLQWLTFKSIGQCRNLQELNVSECQGLNDELMRLVSEGCPALLRLNLSHTDITNGTLRLLSRSFSNLQYLSLAYCRKFTDKGLQYLGSGRGCHKLIYLDLSGCLQKNLGCPQEETCQSSCSWLEKFKTVSAARAQPEIEHGGFAMQRKNASSSSGAAPCFTQISDAGLKSFIEGFAGSNLRELTLANCSNVTNSSLINIAQRCTSLMYLNMRSCQAVTDSGIEVLATLPSLTHINISGIDVSDQTLEALGRNGKIKEITISECKSISDGGIKKFSVDVKNLDCMDFSFCQQLSNHSIKHLVFNCHKLTSLTMVGCPRVTDVGVQYLAAACTYLHYLDISGCIQITDKALKSLWKGCLQLRILKMLYCPLITRQAVSKYTSRLQKYEYNNDSPPQWFGYDTGSQIYIPKKQKKSQHGRKISTLDQKVKHNLQNVRNEH</sequence>
<dbReference type="CDD" id="cd22977">
    <property type="entry name" value="DD_FBXL13"/>
    <property type="match status" value="1"/>
</dbReference>
<keyword evidence="1" id="KW-0433">Leucine-rich repeat</keyword>
<dbReference type="InterPro" id="IPR006553">
    <property type="entry name" value="Leu-rich_rpt_Cys-con_subtyp"/>
</dbReference>
<dbReference type="GeneID" id="129335362"/>
<gene>
    <name evidence="4" type="primary">FBXL13</name>
</gene>
<evidence type="ECO:0000256" key="1">
    <source>
        <dbReference type="ARBA" id="ARBA00022614"/>
    </source>
</evidence>
<keyword evidence="3" id="KW-1185">Reference proteome</keyword>
<dbReference type="PANTHER" id="PTHR13318">
    <property type="entry name" value="PARTNER OF PAIRED, ISOFORM B-RELATED"/>
    <property type="match status" value="1"/>
</dbReference>
<dbReference type="SUPFAM" id="SSF52047">
    <property type="entry name" value="RNI-like"/>
    <property type="match status" value="2"/>
</dbReference>
<dbReference type="FunFam" id="3.80.10.10:FF:001681">
    <property type="entry name" value="Predicted protein"/>
    <property type="match status" value="1"/>
</dbReference>
<feature type="domain" description="F-box" evidence="2">
    <location>
        <begin position="248"/>
        <end position="294"/>
    </location>
</feature>
<protein>
    <submittedName>
        <fullName evidence="4">LOW QUALITY PROTEIN: dynein regulatory complex subunit 6</fullName>
    </submittedName>
</protein>
<name>A0AA97JSL4_EUBMA</name>
<dbReference type="Pfam" id="PF25372">
    <property type="entry name" value="DUF7885"/>
    <property type="match status" value="2"/>
</dbReference>